<dbReference type="Gene3D" id="1.10.3480.10">
    <property type="entry name" value="TorD-like"/>
    <property type="match status" value="1"/>
</dbReference>
<protein>
    <submittedName>
        <fullName evidence="3">Molecular chaperone TorD family protein</fullName>
    </submittedName>
</protein>
<name>A0ABT1LH60_9HYPH</name>
<dbReference type="EMBL" id="JANCLU010000012">
    <property type="protein sequence ID" value="MCP8939573.1"/>
    <property type="molecule type" value="Genomic_DNA"/>
</dbReference>
<keyword evidence="4" id="KW-1185">Reference proteome</keyword>
<evidence type="ECO:0000313" key="3">
    <source>
        <dbReference type="EMBL" id="MCP8939573.1"/>
    </source>
</evidence>
<dbReference type="PANTHER" id="PTHR34227">
    <property type="entry name" value="CHAPERONE PROTEIN YCDY"/>
    <property type="match status" value="1"/>
</dbReference>
<dbReference type="PANTHER" id="PTHR34227:SF1">
    <property type="entry name" value="DIMETHYL SULFOXIDE REDUCTASE CHAPERONE-RELATED"/>
    <property type="match status" value="1"/>
</dbReference>
<reference evidence="3 4" key="1">
    <citation type="submission" date="2022-07" db="EMBL/GenBank/DDBJ databases">
        <authorList>
            <person name="Li W.-J."/>
            <person name="Deng Q.-Q."/>
        </authorList>
    </citation>
    <scope>NUCLEOTIDE SEQUENCE [LARGE SCALE GENOMIC DNA]</scope>
    <source>
        <strain evidence="3 4">SYSU M60028</strain>
    </source>
</reference>
<proteinExistence type="predicted"/>
<feature type="region of interest" description="Disordered" evidence="2">
    <location>
        <begin position="234"/>
        <end position="264"/>
    </location>
</feature>
<sequence>MTAPGDESPSRGLDPIALSGPERRALAEDLLIFSGLHDREPDADTLAALREEGPDEWFSLSLSGPEWETARRHLREGLAAIPADPGSADLDDLAAEFAAIYLTFAYRAAPCESVWRDEDGLERQAPMFAVREWYRHHGLTVADWRNRPDDHLVNELLFLATLLREADGPNGLREAALFLRDHILVWVPAFTGRVAARCRLQFYAGVALATGVYLQRLAGLLGLCTGLDMTPPPLKDESRGGTDIGPSCGAPAVGARAGGPPPPL</sequence>
<dbReference type="Proteomes" id="UP001205890">
    <property type="component" value="Unassembled WGS sequence"/>
</dbReference>
<accession>A0ABT1LH60</accession>
<evidence type="ECO:0000256" key="1">
    <source>
        <dbReference type="ARBA" id="ARBA00023186"/>
    </source>
</evidence>
<dbReference type="InterPro" id="IPR036411">
    <property type="entry name" value="TorD-like_sf"/>
</dbReference>
<organism evidence="3 4">
    <name type="scientific">Alsobacter ponti</name>
    <dbReference type="NCBI Taxonomy" id="2962936"/>
    <lineage>
        <taxon>Bacteria</taxon>
        <taxon>Pseudomonadati</taxon>
        <taxon>Pseudomonadota</taxon>
        <taxon>Alphaproteobacteria</taxon>
        <taxon>Hyphomicrobiales</taxon>
        <taxon>Alsobacteraceae</taxon>
        <taxon>Alsobacter</taxon>
    </lineage>
</organism>
<keyword evidence="1" id="KW-0143">Chaperone</keyword>
<dbReference type="RefSeq" id="WP_254743301.1">
    <property type="nucleotide sequence ID" value="NZ_JANCLU010000012.1"/>
</dbReference>
<comment type="caution">
    <text evidence="3">The sequence shown here is derived from an EMBL/GenBank/DDBJ whole genome shotgun (WGS) entry which is preliminary data.</text>
</comment>
<dbReference type="InterPro" id="IPR050289">
    <property type="entry name" value="TorD/DmsD_chaperones"/>
</dbReference>
<dbReference type="SUPFAM" id="SSF89155">
    <property type="entry name" value="TorD-like"/>
    <property type="match status" value="1"/>
</dbReference>
<gene>
    <name evidence="3" type="ORF">NK718_13685</name>
</gene>
<evidence type="ECO:0000256" key="2">
    <source>
        <dbReference type="SAM" id="MobiDB-lite"/>
    </source>
</evidence>
<evidence type="ECO:0000313" key="4">
    <source>
        <dbReference type="Proteomes" id="UP001205890"/>
    </source>
</evidence>
<dbReference type="InterPro" id="IPR020945">
    <property type="entry name" value="DMSO/NO3_reduct_chaperone"/>
</dbReference>
<dbReference type="Pfam" id="PF02613">
    <property type="entry name" value="Nitrate_red_del"/>
    <property type="match status" value="1"/>
</dbReference>